<evidence type="ECO:0000259" key="4">
    <source>
        <dbReference type="PROSITE" id="PS50893"/>
    </source>
</evidence>
<dbReference type="InterPro" id="IPR003593">
    <property type="entry name" value="AAA+_ATPase"/>
</dbReference>
<dbReference type="EMBL" id="CP014672">
    <property type="protein sequence ID" value="ANW98651.1"/>
    <property type="molecule type" value="Genomic_DNA"/>
</dbReference>
<evidence type="ECO:0000256" key="3">
    <source>
        <dbReference type="ARBA" id="ARBA00022840"/>
    </source>
</evidence>
<name>A0A1B1YD16_THEST</name>
<proteinExistence type="predicted"/>
<dbReference type="RefSeq" id="WP_015358982.1">
    <property type="nucleotide sequence ID" value="NZ_CP014672.1"/>
</dbReference>
<dbReference type="GO" id="GO:0016887">
    <property type="term" value="F:ATP hydrolysis activity"/>
    <property type="evidence" value="ECO:0007669"/>
    <property type="project" value="InterPro"/>
</dbReference>
<evidence type="ECO:0000256" key="1">
    <source>
        <dbReference type="ARBA" id="ARBA00022448"/>
    </source>
</evidence>
<dbReference type="SMART" id="SM00382">
    <property type="entry name" value="AAA"/>
    <property type="match status" value="1"/>
</dbReference>
<dbReference type="Gene3D" id="3.40.50.300">
    <property type="entry name" value="P-loop containing nucleotide triphosphate hydrolases"/>
    <property type="match status" value="1"/>
</dbReference>
<dbReference type="InterPro" id="IPR017871">
    <property type="entry name" value="ABC_transporter-like_CS"/>
</dbReference>
<dbReference type="PANTHER" id="PTHR42788">
    <property type="entry name" value="TAURINE IMPORT ATP-BINDING PROTEIN-RELATED"/>
    <property type="match status" value="1"/>
</dbReference>
<dbReference type="OrthoDB" id="9801958at2"/>
<keyword evidence="1" id="KW-0813">Transport</keyword>
<dbReference type="SUPFAM" id="SSF52540">
    <property type="entry name" value="P-loop containing nucleoside triphosphate hydrolases"/>
    <property type="match status" value="1"/>
</dbReference>
<evidence type="ECO:0000256" key="2">
    <source>
        <dbReference type="ARBA" id="ARBA00022741"/>
    </source>
</evidence>
<dbReference type="PROSITE" id="PS00211">
    <property type="entry name" value="ABC_TRANSPORTER_1"/>
    <property type="match status" value="1"/>
</dbReference>
<keyword evidence="3 5" id="KW-0067">ATP-binding</keyword>
<evidence type="ECO:0000313" key="6">
    <source>
        <dbReference type="Proteomes" id="UP000092971"/>
    </source>
</evidence>
<gene>
    <name evidence="5" type="ORF">CSTERTH_06195</name>
</gene>
<dbReference type="PANTHER" id="PTHR42788:SF13">
    <property type="entry name" value="ALIPHATIC SULFONATES IMPORT ATP-BINDING PROTEIN SSUB"/>
    <property type="match status" value="1"/>
</dbReference>
<feature type="domain" description="ABC transporter" evidence="4">
    <location>
        <begin position="2"/>
        <end position="222"/>
    </location>
</feature>
<accession>A0A1B1YD16</accession>
<dbReference type="InterPro" id="IPR050166">
    <property type="entry name" value="ABC_transporter_ATP-bind"/>
</dbReference>
<evidence type="ECO:0000313" key="5">
    <source>
        <dbReference type="EMBL" id="ANW98651.1"/>
    </source>
</evidence>
<protein>
    <submittedName>
        <fullName evidence="5">Aliphatic sulfonate ABC transporter ATP-binding protein</fullName>
    </submittedName>
</protein>
<dbReference type="InterPro" id="IPR027417">
    <property type="entry name" value="P-loop_NTPase"/>
</dbReference>
<sequence>MIKLLNIEKSFNGTKILDKISMEFEEKTITAILGPSGCGKTTLLRIVAGLINADSGEITGNDGKTLSFLFQEPRLLPWKNAWKNLEIVLPDSVDRLTRKKICFEMIEKVGLKGYENHMPAELSGGMRQRLAMARAFIVQADILLMDEPFQSLDLRRKGQMINLFKELWKKQRPLVIMVTHDVQEALLLSDKIYVLSDKPTGILKEIHNPMAFDERNVKNERFYALEKEIISEYVIGE</sequence>
<dbReference type="InterPro" id="IPR003439">
    <property type="entry name" value="ABC_transporter-like_ATP-bd"/>
</dbReference>
<dbReference type="PROSITE" id="PS50893">
    <property type="entry name" value="ABC_TRANSPORTER_2"/>
    <property type="match status" value="1"/>
</dbReference>
<dbReference type="Pfam" id="PF00005">
    <property type="entry name" value="ABC_tran"/>
    <property type="match status" value="1"/>
</dbReference>
<dbReference type="Proteomes" id="UP000092971">
    <property type="component" value="Chromosome"/>
</dbReference>
<reference evidence="5 6" key="1">
    <citation type="submission" date="2016-02" db="EMBL/GenBank/DDBJ databases">
        <title>Comparison of Clostridium stercorarium subspecies using comparative genomics and transcriptomics.</title>
        <authorList>
            <person name="Schellenberg J."/>
            <person name="Thallinger G."/>
            <person name="Levin D.B."/>
            <person name="Zhang X."/>
            <person name="Alvare G."/>
            <person name="Fristensky B."/>
            <person name="Sparling R."/>
        </authorList>
    </citation>
    <scope>NUCLEOTIDE SEQUENCE [LARGE SCALE GENOMIC DNA]</scope>
    <source>
        <strain evidence="5 6">DSM 2910</strain>
    </source>
</reference>
<keyword evidence="2" id="KW-0547">Nucleotide-binding</keyword>
<dbReference type="AlphaFoldDB" id="A0A1B1YD16"/>
<dbReference type="GO" id="GO:0005524">
    <property type="term" value="F:ATP binding"/>
    <property type="evidence" value="ECO:0007669"/>
    <property type="project" value="UniProtKB-KW"/>
</dbReference>
<organism evidence="5 6">
    <name type="scientific">Thermoclostridium stercorarium subsp. thermolacticum DSM 2910</name>
    <dbReference type="NCBI Taxonomy" id="1121336"/>
    <lineage>
        <taxon>Bacteria</taxon>
        <taxon>Bacillati</taxon>
        <taxon>Bacillota</taxon>
        <taxon>Clostridia</taxon>
        <taxon>Eubacteriales</taxon>
        <taxon>Oscillospiraceae</taxon>
        <taxon>Thermoclostridium</taxon>
    </lineage>
</organism>